<dbReference type="AlphaFoldDB" id="A0A1F8FPW4"/>
<evidence type="ECO:0000313" key="2">
    <source>
        <dbReference type="Proteomes" id="UP000176581"/>
    </source>
</evidence>
<dbReference type="EMBL" id="MGJV01000015">
    <property type="protein sequence ID" value="OGN15143.1"/>
    <property type="molecule type" value="Genomic_DNA"/>
</dbReference>
<comment type="caution">
    <text evidence="1">The sequence shown here is derived from an EMBL/GenBank/DDBJ whole genome shotgun (WGS) entry which is preliminary data.</text>
</comment>
<accession>A0A1F8FPW4</accession>
<proteinExistence type="predicted"/>
<evidence type="ECO:0000313" key="1">
    <source>
        <dbReference type="EMBL" id="OGN15143.1"/>
    </source>
</evidence>
<protein>
    <submittedName>
        <fullName evidence="1">Uncharacterized protein</fullName>
    </submittedName>
</protein>
<gene>
    <name evidence="1" type="ORF">A3J47_01445</name>
</gene>
<dbReference type="Proteomes" id="UP000176581">
    <property type="component" value="Unassembled WGS sequence"/>
</dbReference>
<organism evidence="1 2">
    <name type="scientific">Candidatus Yanofskybacteria bacterium RIFCSPHIGHO2_02_FULL_43_22</name>
    <dbReference type="NCBI Taxonomy" id="1802681"/>
    <lineage>
        <taxon>Bacteria</taxon>
        <taxon>Candidatus Yanofskyibacteriota</taxon>
    </lineage>
</organism>
<sequence length="73" mass="8708">MNKITISEKDYRELIETKLRYKYVRDLIEGDLFSAPPIKNVNEVIQSFKNTKKYKNSFLKSIEKGLKRSSFFK</sequence>
<reference evidence="1 2" key="1">
    <citation type="journal article" date="2016" name="Nat. Commun.">
        <title>Thousands of microbial genomes shed light on interconnected biogeochemical processes in an aquifer system.</title>
        <authorList>
            <person name="Anantharaman K."/>
            <person name="Brown C.T."/>
            <person name="Hug L.A."/>
            <person name="Sharon I."/>
            <person name="Castelle C.J."/>
            <person name="Probst A.J."/>
            <person name="Thomas B.C."/>
            <person name="Singh A."/>
            <person name="Wilkins M.J."/>
            <person name="Karaoz U."/>
            <person name="Brodie E.L."/>
            <person name="Williams K.H."/>
            <person name="Hubbard S.S."/>
            <person name="Banfield J.F."/>
        </authorList>
    </citation>
    <scope>NUCLEOTIDE SEQUENCE [LARGE SCALE GENOMIC DNA]</scope>
</reference>
<name>A0A1F8FPW4_9BACT</name>